<keyword evidence="1" id="KW-0472">Membrane</keyword>
<keyword evidence="1" id="KW-1133">Transmembrane helix</keyword>
<organism evidence="2">
    <name type="scientific">marine sediment metagenome</name>
    <dbReference type="NCBI Taxonomy" id="412755"/>
    <lineage>
        <taxon>unclassified sequences</taxon>
        <taxon>metagenomes</taxon>
        <taxon>ecological metagenomes</taxon>
    </lineage>
</organism>
<evidence type="ECO:0000313" key="2">
    <source>
        <dbReference type="EMBL" id="KKN09135.1"/>
    </source>
</evidence>
<dbReference type="EMBL" id="LAZR01004381">
    <property type="protein sequence ID" value="KKN09135.1"/>
    <property type="molecule type" value="Genomic_DNA"/>
</dbReference>
<evidence type="ECO:0000256" key="1">
    <source>
        <dbReference type="SAM" id="Phobius"/>
    </source>
</evidence>
<dbReference type="AlphaFoldDB" id="A0A0F9MPA3"/>
<accession>A0A0F9MPA3</accession>
<protein>
    <submittedName>
        <fullName evidence="2">Uncharacterized protein</fullName>
    </submittedName>
</protein>
<reference evidence="2" key="1">
    <citation type="journal article" date="2015" name="Nature">
        <title>Complex archaea that bridge the gap between prokaryotes and eukaryotes.</title>
        <authorList>
            <person name="Spang A."/>
            <person name="Saw J.H."/>
            <person name="Jorgensen S.L."/>
            <person name="Zaremba-Niedzwiedzka K."/>
            <person name="Martijn J."/>
            <person name="Lind A.E."/>
            <person name="van Eijk R."/>
            <person name="Schleper C."/>
            <person name="Guy L."/>
            <person name="Ettema T.J."/>
        </authorList>
    </citation>
    <scope>NUCLEOTIDE SEQUENCE</scope>
</reference>
<sequence>MNKGSDNEFSLELLVPQRSTNYPTIEGKIVVYDTALKLVEMAISINTLYNQKYYQDEVNTAVALSMLFLGVPGGFVLISGKKTKR</sequence>
<gene>
    <name evidence="2" type="ORF">LCGC14_1049680</name>
</gene>
<comment type="caution">
    <text evidence="2">The sequence shown here is derived from an EMBL/GenBank/DDBJ whole genome shotgun (WGS) entry which is preliminary data.</text>
</comment>
<keyword evidence="1" id="KW-0812">Transmembrane</keyword>
<proteinExistence type="predicted"/>
<name>A0A0F9MPA3_9ZZZZ</name>
<feature type="transmembrane region" description="Helical" evidence="1">
    <location>
        <begin position="58"/>
        <end position="78"/>
    </location>
</feature>